<reference evidence="1" key="2">
    <citation type="journal article" date="2015" name="Fish Shellfish Immunol.">
        <title>Early steps in the European eel (Anguilla anguilla)-Vibrio vulnificus interaction in the gills: Role of the RtxA13 toxin.</title>
        <authorList>
            <person name="Callol A."/>
            <person name="Pajuelo D."/>
            <person name="Ebbesson L."/>
            <person name="Teles M."/>
            <person name="MacKenzie S."/>
            <person name="Amaro C."/>
        </authorList>
    </citation>
    <scope>NUCLEOTIDE SEQUENCE</scope>
</reference>
<protein>
    <submittedName>
        <fullName evidence="1">Uncharacterized protein</fullName>
    </submittedName>
</protein>
<dbReference type="AlphaFoldDB" id="A0A0E9WXW1"/>
<proteinExistence type="predicted"/>
<name>A0A0E9WXW1_ANGAN</name>
<reference evidence="1" key="1">
    <citation type="submission" date="2014-11" db="EMBL/GenBank/DDBJ databases">
        <authorList>
            <person name="Amaro Gonzalez C."/>
        </authorList>
    </citation>
    <scope>NUCLEOTIDE SEQUENCE</scope>
</reference>
<dbReference type="EMBL" id="GBXM01014132">
    <property type="protein sequence ID" value="JAH94445.1"/>
    <property type="molecule type" value="Transcribed_RNA"/>
</dbReference>
<organism evidence="1">
    <name type="scientific">Anguilla anguilla</name>
    <name type="common">European freshwater eel</name>
    <name type="synonym">Muraena anguilla</name>
    <dbReference type="NCBI Taxonomy" id="7936"/>
    <lineage>
        <taxon>Eukaryota</taxon>
        <taxon>Metazoa</taxon>
        <taxon>Chordata</taxon>
        <taxon>Craniata</taxon>
        <taxon>Vertebrata</taxon>
        <taxon>Euteleostomi</taxon>
        <taxon>Actinopterygii</taxon>
        <taxon>Neopterygii</taxon>
        <taxon>Teleostei</taxon>
        <taxon>Anguilliformes</taxon>
        <taxon>Anguillidae</taxon>
        <taxon>Anguilla</taxon>
    </lineage>
</organism>
<accession>A0A0E9WXW1</accession>
<sequence length="86" mass="10057">MEVCSSDSLRSENEQWLGIVFWRRVPVRLSHRTGLCSPELREEVAVMTLIPHKWDISNLEKNRGKINRLIPLCMYHKREGAAVNVR</sequence>
<evidence type="ECO:0000313" key="1">
    <source>
        <dbReference type="EMBL" id="JAH94445.1"/>
    </source>
</evidence>